<dbReference type="EMBL" id="OMOD01000142">
    <property type="protein sequence ID" value="SPF43158.1"/>
    <property type="molecule type" value="Genomic_DNA"/>
</dbReference>
<keyword evidence="1" id="KW-1133">Transmembrane helix</keyword>
<evidence type="ECO:0000313" key="2">
    <source>
        <dbReference type="EMBL" id="SPF43158.1"/>
    </source>
</evidence>
<accession>A0A2U3KU24</accession>
<dbReference type="OrthoDB" id="123053at2"/>
<reference evidence="3" key="1">
    <citation type="submission" date="2018-02" db="EMBL/GenBank/DDBJ databases">
        <authorList>
            <person name="Hausmann B."/>
        </authorList>
    </citation>
    <scope>NUCLEOTIDE SEQUENCE [LARGE SCALE GENOMIC DNA]</scope>
    <source>
        <strain evidence="3">Peat soil MAG SbA1</strain>
    </source>
</reference>
<sequence>MRRKMFFIAPLAILAMLLFIVAGGEVVLHLWNWLLPPLFGWHQITFWQALGILVLCRILFGRIGGRGFHRSNFRRRMSERWEHMTPEERERFRQGMRGRCGFGTPESESKQP</sequence>
<dbReference type="AlphaFoldDB" id="A0A2U3KU24"/>
<evidence type="ECO:0000313" key="3">
    <source>
        <dbReference type="Proteomes" id="UP000238701"/>
    </source>
</evidence>
<gene>
    <name evidence="2" type="ORF">SBA1_480028</name>
</gene>
<feature type="transmembrane region" description="Helical" evidence="1">
    <location>
        <begin position="39"/>
        <end position="60"/>
    </location>
</feature>
<protein>
    <submittedName>
        <fullName evidence="2">Uncharacterized protein</fullName>
    </submittedName>
</protein>
<dbReference type="Proteomes" id="UP000238701">
    <property type="component" value="Unassembled WGS sequence"/>
</dbReference>
<keyword evidence="1" id="KW-0812">Transmembrane</keyword>
<proteinExistence type="predicted"/>
<name>A0A2U3KU24_9BACT</name>
<evidence type="ECO:0000256" key="1">
    <source>
        <dbReference type="SAM" id="Phobius"/>
    </source>
</evidence>
<organism evidence="2 3">
    <name type="scientific">Candidatus Sulfotelmatobacter kueseliae</name>
    <dbReference type="NCBI Taxonomy" id="2042962"/>
    <lineage>
        <taxon>Bacteria</taxon>
        <taxon>Pseudomonadati</taxon>
        <taxon>Acidobacteriota</taxon>
        <taxon>Terriglobia</taxon>
        <taxon>Terriglobales</taxon>
        <taxon>Candidatus Korobacteraceae</taxon>
        <taxon>Candidatus Sulfotelmatobacter</taxon>
    </lineage>
</organism>
<keyword evidence="1" id="KW-0472">Membrane</keyword>